<name>A0A318HAK1_9MYCO</name>
<protein>
    <submittedName>
        <fullName evidence="1">Uncharacterized protein</fullName>
    </submittedName>
</protein>
<evidence type="ECO:0000313" key="2">
    <source>
        <dbReference type="Proteomes" id="UP000247781"/>
    </source>
</evidence>
<dbReference type="Proteomes" id="UP000247781">
    <property type="component" value="Unassembled WGS sequence"/>
</dbReference>
<gene>
    <name evidence="1" type="ORF">C8E89_15614</name>
</gene>
<comment type="caution">
    <text evidence="1">The sequence shown here is derived from an EMBL/GenBank/DDBJ whole genome shotgun (WGS) entry which is preliminary data.</text>
</comment>
<sequence length="47" mass="5393">MQRLLQLAAKRTLRLTRIRPSMRRNDGLALVLNAVALDIDTTARMQM</sequence>
<evidence type="ECO:0000313" key="1">
    <source>
        <dbReference type="EMBL" id="PXW95741.1"/>
    </source>
</evidence>
<keyword evidence="2" id="KW-1185">Reference proteome</keyword>
<accession>A0A318HAK1</accession>
<reference evidence="2" key="1">
    <citation type="submission" date="2018-05" db="EMBL/GenBank/DDBJ databases">
        <authorList>
            <person name="Deangelis K."/>
            <person name="Huntemann M."/>
            <person name="Clum A."/>
            <person name="Pillay M."/>
            <person name="Palaniappan K."/>
            <person name="Varghese N."/>
            <person name="Mikhailova N."/>
            <person name="Stamatis D."/>
            <person name="Reddy T."/>
            <person name="Daum C."/>
            <person name="Shapiro N."/>
            <person name="Ivanova N."/>
            <person name="Kyrpides N."/>
            <person name="Woyke T."/>
        </authorList>
    </citation>
    <scope>NUCLEOTIDE SEQUENCE [LARGE SCALE GENOMIC DNA]</scope>
    <source>
        <strain evidence="2">GAS496</strain>
    </source>
</reference>
<dbReference type="EMBL" id="QJJU01000056">
    <property type="protein sequence ID" value="PXW95741.1"/>
    <property type="molecule type" value="Genomic_DNA"/>
</dbReference>
<organism evidence="1 2">
    <name type="scientific">Mycolicibacterium moriokaense</name>
    <dbReference type="NCBI Taxonomy" id="39691"/>
    <lineage>
        <taxon>Bacteria</taxon>
        <taxon>Bacillati</taxon>
        <taxon>Actinomycetota</taxon>
        <taxon>Actinomycetes</taxon>
        <taxon>Mycobacteriales</taxon>
        <taxon>Mycobacteriaceae</taxon>
        <taxon>Mycolicibacterium</taxon>
    </lineage>
</organism>
<dbReference type="AlphaFoldDB" id="A0A318HAK1"/>
<proteinExistence type="predicted"/>
<reference evidence="1 2" key="2">
    <citation type="submission" date="2018-06" db="EMBL/GenBank/DDBJ databases">
        <title>Sequencing of bacterial isolates from soil warming experiment in Harvard Forest, Massachusetts, USA.</title>
        <authorList>
            <person name="Deangelis K.PhD."/>
        </authorList>
    </citation>
    <scope>NUCLEOTIDE SEQUENCE [LARGE SCALE GENOMIC DNA]</scope>
    <source>
        <strain evidence="1 2">GAS496</strain>
    </source>
</reference>